<dbReference type="GO" id="GO:0016787">
    <property type="term" value="F:hydrolase activity"/>
    <property type="evidence" value="ECO:0007669"/>
    <property type="project" value="UniProtKB-KW"/>
</dbReference>
<keyword evidence="2" id="KW-0732">Signal</keyword>
<dbReference type="InterPro" id="IPR050261">
    <property type="entry name" value="FrsA_esterase"/>
</dbReference>
<dbReference type="PANTHER" id="PTHR22946">
    <property type="entry name" value="DIENELACTONE HYDROLASE DOMAIN-CONTAINING PROTEIN-RELATED"/>
    <property type="match status" value="1"/>
</dbReference>
<organism evidence="3 4">
    <name type="scientific">Purpureocillium lilacinum</name>
    <name type="common">Paecilomyces lilacinus</name>
    <dbReference type="NCBI Taxonomy" id="33203"/>
    <lineage>
        <taxon>Eukaryota</taxon>
        <taxon>Fungi</taxon>
        <taxon>Dikarya</taxon>
        <taxon>Ascomycota</taxon>
        <taxon>Pezizomycotina</taxon>
        <taxon>Sordariomycetes</taxon>
        <taxon>Hypocreomycetidae</taxon>
        <taxon>Hypocreales</taxon>
        <taxon>Ophiocordycipitaceae</taxon>
        <taxon>Purpureocillium</taxon>
    </lineage>
</organism>
<gene>
    <name evidence="3" type="ORF">VFPBJ_06553</name>
</gene>
<feature type="signal peptide" evidence="2">
    <location>
        <begin position="1"/>
        <end position="17"/>
    </location>
</feature>
<dbReference type="Pfam" id="PF06500">
    <property type="entry name" value="FrsA-like"/>
    <property type="match status" value="1"/>
</dbReference>
<proteinExistence type="predicted"/>
<comment type="caution">
    <text evidence="3">The sequence shown here is derived from an EMBL/GenBank/DDBJ whole genome shotgun (WGS) entry which is preliminary data.</text>
</comment>
<dbReference type="PANTHER" id="PTHR22946:SF12">
    <property type="entry name" value="CONIDIAL PIGMENT BIOSYNTHESIS PROTEIN AYG1 (AFU_ORTHOLOGUE AFUA_2G17550)"/>
    <property type="match status" value="1"/>
</dbReference>
<evidence type="ECO:0000313" key="4">
    <source>
        <dbReference type="Proteomes" id="UP000078240"/>
    </source>
</evidence>
<dbReference type="Proteomes" id="UP000078240">
    <property type="component" value="Unassembled WGS sequence"/>
</dbReference>
<evidence type="ECO:0000313" key="3">
    <source>
        <dbReference type="EMBL" id="OAQ78432.1"/>
    </source>
</evidence>
<sequence length="433" mass="48001">MTPTTIAFLLLLQLVSGAPQSTTHPGPSSNHTMLQLSSDVTFNYEILRVLAVSSYQGADVSEVLDAAGQIRPADFESWYQQFSTAAKRVHGIANSVDSCKHPVSARNTLFREATYWRSADFFLHGNWTDPRINELWVKHLAAFNKAIALLPVPGKRITLQGDGFKIPAIFYSSGSKEPRPTVIMCNGYDGAQEELYHVMVEAVLQRGMNAITFEGPGQPTVRREQNLGFIPEWEKVVTPVVDYALSRKEVDAKSIALMGYSFGGYLAPRAAAFEHRLAAVIAIDGLYDFGEAMLRQVGPELTALWRNGNYTFVDETIKGLLANPKTPTPVRWGIAQGLWSFNTQSPSEWLNKTQAYTLDSVIDKIRCPVFVADAENESFFPGEAKELADKLGRRATHHLFTAEDGAGEHCQVGATQLMNQVSLDWLQDVGFRR</sequence>
<feature type="chain" id="PRO_5008102753" evidence="2">
    <location>
        <begin position="18"/>
        <end position="433"/>
    </location>
</feature>
<keyword evidence="1 3" id="KW-0378">Hydrolase</keyword>
<dbReference type="Gene3D" id="1.20.1440.110">
    <property type="entry name" value="acylaminoacyl peptidase"/>
    <property type="match status" value="1"/>
</dbReference>
<dbReference type="Gene3D" id="3.40.50.1820">
    <property type="entry name" value="alpha/beta hydrolase"/>
    <property type="match status" value="1"/>
</dbReference>
<evidence type="ECO:0000256" key="2">
    <source>
        <dbReference type="SAM" id="SignalP"/>
    </source>
</evidence>
<dbReference type="InterPro" id="IPR029058">
    <property type="entry name" value="AB_hydrolase_fold"/>
</dbReference>
<dbReference type="AlphaFoldDB" id="A0A179GKV4"/>
<protein>
    <submittedName>
        <fullName evidence="3">2,6-dihydropseudooxynicotine hydrolase</fullName>
    </submittedName>
</protein>
<dbReference type="SUPFAM" id="SSF53474">
    <property type="entry name" value="alpha/beta-Hydrolases"/>
    <property type="match status" value="1"/>
</dbReference>
<dbReference type="EMBL" id="LSBH01000005">
    <property type="protein sequence ID" value="OAQ78432.1"/>
    <property type="molecule type" value="Genomic_DNA"/>
</dbReference>
<accession>A0A179GKV4</accession>
<evidence type="ECO:0000256" key="1">
    <source>
        <dbReference type="ARBA" id="ARBA00022801"/>
    </source>
</evidence>
<reference evidence="3 4" key="1">
    <citation type="submission" date="2016-01" db="EMBL/GenBank/DDBJ databases">
        <title>Biosynthesis of antibiotic leucinostatins and their inhibition on Phytophthora in bio-control Purpureocillium lilacinum.</title>
        <authorList>
            <person name="Wang G."/>
            <person name="Liu Z."/>
            <person name="Lin R."/>
            <person name="Li E."/>
            <person name="Mao Z."/>
            <person name="Ling J."/>
            <person name="Yin W."/>
            <person name="Xie B."/>
        </authorList>
    </citation>
    <scope>NUCLEOTIDE SEQUENCE [LARGE SCALE GENOMIC DNA]</scope>
    <source>
        <strain evidence="3">PLBJ-1</strain>
    </source>
</reference>
<name>A0A179GKV4_PURLI</name>
<dbReference type="InterPro" id="IPR010520">
    <property type="entry name" value="FrsA-like"/>
</dbReference>